<keyword evidence="8 14" id="KW-0648">Protein biosynthesis</keyword>
<dbReference type="CDD" id="cd07962">
    <property type="entry name" value="Anticodon_Ia_Val"/>
    <property type="match status" value="1"/>
</dbReference>
<dbReference type="GO" id="GO:0004832">
    <property type="term" value="F:valine-tRNA ligase activity"/>
    <property type="evidence" value="ECO:0007669"/>
    <property type="project" value="UniProtKB-EC"/>
</dbReference>
<dbReference type="Pfam" id="PF00133">
    <property type="entry name" value="tRNA-synt_1"/>
    <property type="match status" value="2"/>
</dbReference>
<comment type="catalytic activity">
    <reaction evidence="11">
        <text>tRNA(Val) + L-valine + ATP = L-valyl-tRNA(Val) + AMP + diphosphate</text>
        <dbReference type="Rhea" id="RHEA:10704"/>
        <dbReference type="Rhea" id="RHEA-COMP:9672"/>
        <dbReference type="Rhea" id="RHEA-COMP:9708"/>
        <dbReference type="ChEBI" id="CHEBI:30616"/>
        <dbReference type="ChEBI" id="CHEBI:33019"/>
        <dbReference type="ChEBI" id="CHEBI:57762"/>
        <dbReference type="ChEBI" id="CHEBI:78442"/>
        <dbReference type="ChEBI" id="CHEBI:78537"/>
        <dbReference type="ChEBI" id="CHEBI:456215"/>
        <dbReference type="EC" id="6.1.1.9"/>
    </reaction>
</comment>
<feature type="active site" description="Tele-phosphohistidine intermediate" evidence="12">
    <location>
        <position position="470"/>
    </location>
</feature>
<dbReference type="CDD" id="cd00817">
    <property type="entry name" value="ValRS_core"/>
    <property type="match status" value="1"/>
</dbReference>
<feature type="active site" description="Proton donor/acceptor" evidence="12">
    <location>
        <position position="543"/>
    </location>
</feature>
<dbReference type="Gene3D" id="3.40.50.620">
    <property type="entry name" value="HUPs"/>
    <property type="match status" value="2"/>
</dbReference>
<keyword evidence="7 14" id="KW-0067">ATP-binding</keyword>
<dbReference type="SMART" id="SM00855">
    <property type="entry name" value="PGAM"/>
    <property type="match status" value="1"/>
</dbReference>
<evidence type="ECO:0000256" key="2">
    <source>
        <dbReference type="ARBA" id="ARBA00011245"/>
    </source>
</evidence>
<dbReference type="PRINTS" id="PR00986">
    <property type="entry name" value="TRNASYNTHVAL"/>
</dbReference>
<dbReference type="InterPro" id="IPR029033">
    <property type="entry name" value="His_PPase_superfam"/>
</dbReference>
<evidence type="ECO:0000313" key="17">
    <source>
        <dbReference type="EMBL" id="OGG69419.1"/>
    </source>
</evidence>
<dbReference type="InterPro" id="IPR013078">
    <property type="entry name" value="His_Pase_superF_clade-1"/>
</dbReference>
<proteinExistence type="inferred from homology"/>
<name>A0A1F6E6U3_9BACT</name>
<evidence type="ECO:0000256" key="3">
    <source>
        <dbReference type="ARBA" id="ARBA00013169"/>
    </source>
</evidence>
<dbReference type="CDD" id="cd07067">
    <property type="entry name" value="HP_PGM_like"/>
    <property type="match status" value="1"/>
</dbReference>
<protein>
    <recommendedName>
        <fullName evidence="3">valine--tRNA ligase</fullName>
        <ecNumber evidence="3">6.1.1.9</ecNumber>
    </recommendedName>
    <alternativeName>
        <fullName evidence="10">Valyl-tRNA synthetase</fullName>
    </alternativeName>
</protein>
<dbReference type="GO" id="GO:0005829">
    <property type="term" value="C:cytosol"/>
    <property type="evidence" value="ECO:0007669"/>
    <property type="project" value="TreeGrafter"/>
</dbReference>
<dbReference type="GO" id="GO:0005524">
    <property type="term" value="F:ATP binding"/>
    <property type="evidence" value="ECO:0007669"/>
    <property type="project" value="UniProtKB-KW"/>
</dbReference>
<evidence type="ECO:0000256" key="1">
    <source>
        <dbReference type="ARBA" id="ARBA00004496"/>
    </source>
</evidence>
<evidence type="ECO:0000256" key="11">
    <source>
        <dbReference type="ARBA" id="ARBA00047552"/>
    </source>
</evidence>
<evidence type="ECO:0000256" key="6">
    <source>
        <dbReference type="ARBA" id="ARBA00022741"/>
    </source>
</evidence>
<dbReference type="Gene3D" id="3.90.740.10">
    <property type="entry name" value="Valyl/Leucyl/Isoleucyl-tRNA synthetase, editing domain"/>
    <property type="match status" value="1"/>
</dbReference>
<dbReference type="InterPro" id="IPR014729">
    <property type="entry name" value="Rossmann-like_a/b/a_fold"/>
</dbReference>
<feature type="binding site" evidence="13">
    <location>
        <begin position="469"/>
        <end position="476"/>
    </location>
    <ligand>
        <name>substrate</name>
    </ligand>
</feature>
<dbReference type="SUPFAM" id="SSF53254">
    <property type="entry name" value="Phosphoglycerate mutase-like"/>
    <property type="match status" value="1"/>
</dbReference>
<feature type="domain" description="Aminoacyl-tRNA synthetase class Ia" evidence="15">
    <location>
        <begin position="23"/>
        <end position="466"/>
    </location>
</feature>
<comment type="caution">
    <text evidence="17">The sequence shown here is derived from an EMBL/GenBank/DDBJ whole genome shotgun (WGS) entry which is preliminary data.</text>
</comment>
<feature type="domain" description="Aminoacyl-tRNA synthetase class Ia" evidence="15">
    <location>
        <begin position="635"/>
        <end position="786"/>
    </location>
</feature>
<dbReference type="Pfam" id="PF08264">
    <property type="entry name" value="Anticodon_1"/>
    <property type="match status" value="1"/>
</dbReference>
<dbReference type="Gene3D" id="1.10.730.10">
    <property type="entry name" value="Isoleucyl-tRNA Synthetase, Domain 1"/>
    <property type="match status" value="1"/>
</dbReference>
<evidence type="ECO:0000256" key="12">
    <source>
        <dbReference type="PIRSR" id="PIRSR613078-1"/>
    </source>
</evidence>
<dbReference type="InterPro" id="IPR033705">
    <property type="entry name" value="Anticodon_Ia_Val"/>
</dbReference>
<dbReference type="GO" id="GO:0002161">
    <property type="term" value="F:aminoacyl-tRNA deacylase activity"/>
    <property type="evidence" value="ECO:0007669"/>
    <property type="project" value="InterPro"/>
</dbReference>
<keyword evidence="4" id="KW-0963">Cytoplasm</keyword>
<dbReference type="SUPFAM" id="SSF47323">
    <property type="entry name" value="Anticodon-binding domain of a subclass of class I aminoacyl-tRNA synthetases"/>
    <property type="match status" value="1"/>
</dbReference>
<reference evidence="17 18" key="1">
    <citation type="journal article" date="2016" name="Nat. Commun.">
        <title>Thousands of microbial genomes shed light on interconnected biogeochemical processes in an aquifer system.</title>
        <authorList>
            <person name="Anantharaman K."/>
            <person name="Brown C.T."/>
            <person name="Hug L.A."/>
            <person name="Sharon I."/>
            <person name="Castelle C.J."/>
            <person name="Probst A.J."/>
            <person name="Thomas B.C."/>
            <person name="Singh A."/>
            <person name="Wilkins M.J."/>
            <person name="Karaoz U."/>
            <person name="Brodie E.L."/>
            <person name="Williams K.H."/>
            <person name="Hubbard S.S."/>
            <person name="Banfield J.F."/>
        </authorList>
    </citation>
    <scope>NUCLEOTIDE SEQUENCE [LARGE SCALE GENOMIC DNA]</scope>
</reference>
<keyword evidence="5 14" id="KW-0436">Ligase</keyword>
<evidence type="ECO:0000256" key="14">
    <source>
        <dbReference type="RuleBase" id="RU363035"/>
    </source>
</evidence>
<dbReference type="Proteomes" id="UP000176689">
    <property type="component" value="Unassembled WGS sequence"/>
</dbReference>
<dbReference type="SUPFAM" id="SSF52374">
    <property type="entry name" value="Nucleotidylyl transferase"/>
    <property type="match status" value="1"/>
</dbReference>
<comment type="similarity">
    <text evidence="14">Belongs to the class-I aminoacyl-tRNA synthetase family.</text>
</comment>
<dbReference type="PANTHER" id="PTHR11946:SF93">
    <property type="entry name" value="VALINE--TRNA LIGASE, CHLOROPLASTIC_MITOCHONDRIAL 2"/>
    <property type="match status" value="1"/>
</dbReference>
<dbReference type="SUPFAM" id="SSF50677">
    <property type="entry name" value="ValRS/IleRS/LeuRS editing domain"/>
    <property type="match status" value="1"/>
</dbReference>
<dbReference type="InterPro" id="IPR009008">
    <property type="entry name" value="Val/Leu/Ile-tRNA-synth_edit"/>
</dbReference>
<comment type="subunit">
    <text evidence="2">Monomer.</text>
</comment>
<evidence type="ECO:0000256" key="7">
    <source>
        <dbReference type="ARBA" id="ARBA00022840"/>
    </source>
</evidence>
<dbReference type="GO" id="GO:0006438">
    <property type="term" value="P:valyl-tRNA aminoacylation"/>
    <property type="evidence" value="ECO:0007669"/>
    <property type="project" value="InterPro"/>
</dbReference>
<evidence type="ECO:0000259" key="15">
    <source>
        <dbReference type="Pfam" id="PF00133"/>
    </source>
</evidence>
<evidence type="ECO:0000256" key="10">
    <source>
        <dbReference type="ARBA" id="ARBA00029936"/>
    </source>
</evidence>
<accession>A0A1F6E6U3</accession>
<dbReference type="InterPro" id="IPR002300">
    <property type="entry name" value="aa-tRNA-synth_Ia"/>
</dbReference>
<gene>
    <name evidence="17" type="ORF">A3F27_03195</name>
</gene>
<evidence type="ECO:0000256" key="5">
    <source>
        <dbReference type="ARBA" id="ARBA00022598"/>
    </source>
</evidence>
<evidence type="ECO:0000256" key="13">
    <source>
        <dbReference type="PIRSR" id="PIRSR613078-2"/>
    </source>
</evidence>
<dbReference type="FunFam" id="3.40.50.620:FF:000032">
    <property type="entry name" value="Valine--tRNA ligase"/>
    <property type="match status" value="1"/>
</dbReference>
<dbReference type="EMBL" id="MFLP01000032">
    <property type="protein sequence ID" value="OGG69419.1"/>
    <property type="molecule type" value="Genomic_DNA"/>
</dbReference>
<dbReference type="EC" id="6.1.1.9" evidence="3"/>
<feature type="binding site" evidence="13">
    <location>
        <position position="519"/>
    </location>
    <ligand>
        <name>substrate</name>
    </ligand>
</feature>
<sequence length="929" mass="105184">MEPSKAPESFLKPYNSTEQEPKILALWDESGYANPDVCIEKGVTTKDATAYSIVLPPPNVTGTLHMGHAAMLAIQDILIRYHRMRGDKTLWLPGTDHAAIATQSVVEKNLLKTEKKSRHDLGREEFLKRVEKFAQESHDTIVNQVRAMGSSVDWTREAYTLDAERNLAVRTAFKMMHDAGLIYRGSRIVNWDPKMQTTVSDEEIEYVEQKDPFYYFKYGPFTIGTVRPETKFGDKYVVMHPDDARYKKYKHGEKLELEWINGPITATVIKDEAAEMETGSGVMTITPAHSGIDFEIAQRHGLDVEQIIDERGILLPIAGEFAGEHIKKARPAVVEKLKAKGLIVKVDENYVHNVATNSRGGGTIEPQIKEQWFVAVDKEFAIPHSEIPGIPTGSKTTLKKLMQTSVESGAIKIMPERFEKVYYNWIDNLRPWCISRQIWYGHRIPVWYCLNCKHTAVNAEVKSTWFFVRHGETDANKKRVVQGHTDIPLNEEGKVQARLAGERLKNQDIGLIISSDLGRCKETASIISEATGAETIFDADLRERFFGEAEGLTYEESRERFNPFGSYDKAEGNIETLRDLEERVYKAFANHKKNHGHKNVVIVSHGGSIRWLMRRIKNMTFEETNSHPPMSNAEVLSLDVLKSPCEKCGNDLFEQDPDTLDTWFSSGLWTFSTLGWPYFAQSATKGRPGSENDFANYHPTDVLETGYDILFFWIARMILMTGFCLGQVPFRNVYLHGLVRDGQGRKMSKSLGNIIDPLTMVEKYGADAARLSLIIGAAPGNDVKLSEDRVRGYKHFANKVWNIARFVLENSAGADTELNAEDSKLIAEAHAIAKEVSEYIDTFRLDLAADAVYHFVWHRFADEIIEASKPVLKEGDAAARASKQKMLYEILVISLKLLHPFMPFVTEAIWQQLPQKDSELLMVSKWPII</sequence>
<dbReference type="PANTHER" id="PTHR11946">
    <property type="entry name" value="VALYL-TRNA SYNTHETASES"/>
    <property type="match status" value="1"/>
</dbReference>
<dbReference type="Gene3D" id="3.40.50.1240">
    <property type="entry name" value="Phosphoglycerate mutase-like"/>
    <property type="match status" value="1"/>
</dbReference>
<comment type="subcellular location">
    <subcellularLocation>
        <location evidence="1">Cytoplasm</location>
    </subcellularLocation>
</comment>
<dbReference type="InterPro" id="IPR001412">
    <property type="entry name" value="aa-tRNA-synth_I_CS"/>
</dbReference>
<evidence type="ECO:0000313" key="18">
    <source>
        <dbReference type="Proteomes" id="UP000176689"/>
    </source>
</evidence>
<dbReference type="AlphaFoldDB" id="A0A1F6E6U3"/>
<organism evidence="17 18">
    <name type="scientific">Candidatus Kaiserbacteria bacterium RIFCSPHIGHO2_12_FULL_53_13</name>
    <dbReference type="NCBI Taxonomy" id="1798502"/>
    <lineage>
        <taxon>Bacteria</taxon>
        <taxon>Candidatus Kaiseribacteriota</taxon>
    </lineage>
</organism>
<keyword evidence="9 14" id="KW-0030">Aminoacyl-tRNA synthetase</keyword>
<dbReference type="InterPro" id="IPR013155">
    <property type="entry name" value="M/V/L/I-tRNA-synth_anticd-bd"/>
</dbReference>
<dbReference type="InterPro" id="IPR009080">
    <property type="entry name" value="tRNAsynth_Ia_anticodon-bd"/>
</dbReference>
<feature type="domain" description="Methionyl/Valyl/Leucyl/Isoleucyl-tRNA synthetase anticodon-binding" evidence="16">
    <location>
        <begin position="822"/>
        <end position="927"/>
    </location>
</feature>
<dbReference type="PROSITE" id="PS00178">
    <property type="entry name" value="AA_TRNA_LIGASE_I"/>
    <property type="match status" value="1"/>
</dbReference>
<dbReference type="InterPro" id="IPR002303">
    <property type="entry name" value="Valyl-tRNA_ligase"/>
</dbReference>
<evidence type="ECO:0000259" key="16">
    <source>
        <dbReference type="Pfam" id="PF08264"/>
    </source>
</evidence>
<keyword evidence="6 14" id="KW-0547">Nucleotide-binding</keyword>
<dbReference type="FunFam" id="1.10.730.10:FF:000002">
    <property type="entry name" value="Leucine--tRNA ligase"/>
    <property type="match status" value="1"/>
</dbReference>
<evidence type="ECO:0000256" key="9">
    <source>
        <dbReference type="ARBA" id="ARBA00023146"/>
    </source>
</evidence>
<evidence type="ECO:0000256" key="8">
    <source>
        <dbReference type="ARBA" id="ARBA00022917"/>
    </source>
</evidence>
<evidence type="ECO:0000256" key="4">
    <source>
        <dbReference type="ARBA" id="ARBA00022490"/>
    </source>
</evidence>